<evidence type="ECO:0000313" key="2">
    <source>
        <dbReference type="EMBL" id="GCC36589.1"/>
    </source>
</evidence>
<accession>A0A401T1R3</accession>
<proteinExistence type="predicted"/>
<sequence length="88" mass="9876">MVLVFNGIVSYPDCPKFSEAARDIHTWKQAVTTPREMVLRKKKMPGDKISSSRQQRLKGSEVQPSNQTGGRITVRTVERCDSTVESPV</sequence>
<evidence type="ECO:0000313" key="3">
    <source>
        <dbReference type="Proteomes" id="UP000287033"/>
    </source>
</evidence>
<gene>
    <name evidence="2" type="ORF">chiPu_0015084</name>
</gene>
<dbReference type="AlphaFoldDB" id="A0A401T1R3"/>
<comment type="caution">
    <text evidence="2">The sequence shown here is derived from an EMBL/GenBank/DDBJ whole genome shotgun (WGS) entry which is preliminary data.</text>
</comment>
<dbReference type="EMBL" id="BEZZ01000854">
    <property type="protein sequence ID" value="GCC36589.1"/>
    <property type="molecule type" value="Genomic_DNA"/>
</dbReference>
<protein>
    <submittedName>
        <fullName evidence="2">Uncharacterized protein</fullName>
    </submittedName>
</protein>
<name>A0A401T1R3_CHIPU</name>
<evidence type="ECO:0000256" key="1">
    <source>
        <dbReference type="SAM" id="MobiDB-lite"/>
    </source>
</evidence>
<reference evidence="2 3" key="1">
    <citation type="journal article" date="2018" name="Nat. Ecol. Evol.">
        <title>Shark genomes provide insights into elasmobranch evolution and the origin of vertebrates.</title>
        <authorList>
            <person name="Hara Y"/>
            <person name="Yamaguchi K"/>
            <person name="Onimaru K"/>
            <person name="Kadota M"/>
            <person name="Koyanagi M"/>
            <person name="Keeley SD"/>
            <person name="Tatsumi K"/>
            <person name="Tanaka K"/>
            <person name="Motone F"/>
            <person name="Kageyama Y"/>
            <person name="Nozu R"/>
            <person name="Adachi N"/>
            <person name="Nishimura O"/>
            <person name="Nakagawa R"/>
            <person name="Tanegashima C"/>
            <person name="Kiyatake I"/>
            <person name="Matsumoto R"/>
            <person name="Murakumo K"/>
            <person name="Nishida K"/>
            <person name="Terakita A"/>
            <person name="Kuratani S"/>
            <person name="Sato K"/>
            <person name="Hyodo S Kuraku.S."/>
        </authorList>
    </citation>
    <scope>NUCLEOTIDE SEQUENCE [LARGE SCALE GENOMIC DNA]</scope>
</reference>
<dbReference type="Proteomes" id="UP000287033">
    <property type="component" value="Unassembled WGS sequence"/>
</dbReference>
<organism evidence="2 3">
    <name type="scientific">Chiloscyllium punctatum</name>
    <name type="common">Brownbanded bambooshark</name>
    <name type="synonym">Hemiscyllium punctatum</name>
    <dbReference type="NCBI Taxonomy" id="137246"/>
    <lineage>
        <taxon>Eukaryota</taxon>
        <taxon>Metazoa</taxon>
        <taxon>Chordata</taxon>
        <taxon>Craniata</taxon>
        <taxon>Vertebrata</taxon>
        <taxon>Chondrichthyes</taxon>
        <taxon>Elasmobranchii</taxon>
        <taxon>Galeomorphii</taxon>
        <taxon>Galeoidea</taxon>
        <taxon>Orectolobiformes</taxon>
        <taxon>Hemiscylliidae</taxon>
        <taxon>Chiloscyllium</taxon>
    </lineage>
</organism>
<keyword evidence="3" id="KW-1185">Reference proteome</keyword>
<feature type="region of interest" description="Disordered" evidence="1">
    <location>
        <begin position="42"/>
        <end position="70"/>
    </location>
</feature>